<feature type="region of interest" description="Disordered" evidence="2">
    <location>
        <begin position="77"/>
        <end position="97"/>
    </location>
</feature>
<proteinExistence type="predicted"/>
<keyword evidence="1" id="KW-0175">Coiled coil</keyword>
<evidence type="ECO:0000313" key="4">
    <source>
        <dbReference type="Proteomes" id="UP000812031"/>
    </source>
</evidence>
<feature type="coiled-coil region" evidence="1">
    <location>
        <begin position="11"/>
        <end position="42"/>
    </location>
</feature>
<dbReference type="Proteomes" id="UP000812031">
    <property type="component" value="Unassembled WGS sequence"/>
</dbReference>
<sequence>MTEKQQEHQAKKRALIAISKLAKAIQENEEEEERNINSILIEDFYTDPENQEFNTFHEWIKKGKRVKKGEKAFLVWGRKRKNNQDQPTTEPKTEDENQFSFYPLCYLFSNAQVQEPNVKE</sequence>
<keyword evidence="4" id="KW-1185">Reference proteome</keyword>
<reference evidence="3 4" key="1">
    <citation type="submission" date="2021-07" db="EMBL/GenBank/DDBJ databases">
        <title>Flavobacterium sp. nov. isolated from sediment on the Taihu Lake.</title>
        <authorList>
            <person name="Qu J.-H."/>
        </authorList>
    </citation>
    <scope>NUCLEOTIDE SEQUENCE [LARGE SCALE GENOMIC DNA]</scope>
    <source>
        <strain evidence="3 4">NAS39</strain>
    </source>
</reference>
<evidence type="ECO:0000313" key="3">
    <source>
        <dbReference type="EMBL" id="MBW4362483.1"/>
    </source>
</evidence>
<accession>A0ABS6Y0M9</accession>
<dbReference type="RefSeq" id="WP_219318966.1">
    <property type="nucleotide sequence ID" value="NZ_JAHWYN010000025.1"/>
</dbReference>
<organism evidence="3 4">
    <name type="scientific">Flavobacterium taihuense</name>
    <dbReference type="NCBI Taxonomy" id="2857508"/>
    <lineage>
        <taxon>Bacteria</taxon>
        <taxon>Pseudomonadati</taxon>
        <taxon>Bacteroidota</taxon>
        <taxon>Flavobacteriia</taxon>
        <taxon>Flavobacteriales</taxon>
        <taxon>Flavobacteriaceae</taxon>
        <taxon>Flavobacterium</taxon>
    </lineage>
</organism>
<dbReference type="EMBL" id="JAHWYN010000025">
    <property type="protein sequence ID" value="MBW4362483.1"/>
    <property type="molecule type" value="Genomic_DNA"/>
</dbReference>
<evidence type="ECO:0000256" key="2">
    <source>
        <dbReference type="SAM" id="MobiDB-lite"/>
    </source>
</evidence>
<evidence type="ECO:0000256" key="1">
    <source>
        <dbReference type="SAM" id="Coils"/>
    </source>
</evidence>
<gene>
    <name evidence="3" type="ORF">KZH69_18520</name>
</gene>
<name>A0ABS6Y0M9_9FLAO</name>
<protein>
    <submittedName>
        <fullName evidence="3">Uncharacterized protein</fullName>
    </submittedName>
</protein>
<comment type="caution">
    <text evidence="3">The sequence shown here is derived from an EMBL/GenBank/DDBJ whole genome shotgun (WGS) entry which is preliminary data.</text>
</comment>